<evidence type="ECO:0000313" key="1">
    <source>
        <dbReference type="EMBL" id="MBX12304.1"/>
    </source>
</evidence>
<sequence>MACEEQLCPFPHSINALLTLLSPSLDSPALLFLLYLSLSHSFSLKPVFRGLCTLMAALKP</sequence>
<accession>A0A2P2L2U6</accession>
<dbReference type="EMBL" id="GGEC01031820">
    <property type="protein sequence ID" value="MBX12304.1"/>
    <property type="molecule type" value="Transcribed_RNA"/>
</dbReference>
<organism evidence="1">
    <name type="scientific">Rhizophora mucronata</name>
    <name type="common">Asiatic mangrove</name>
    <dbReference type="NCBI Taxonomy" id="61149"/>
    <lineage>
        <taxon>Eukaryota</taxon>
        <taxon>Viridiplantae</taxon>
        <taxon>Streptophyta</taxon>
        <taxon>Embryophyta</taxon>
        <taxon>Tracheophyta</taxon>
        <taxon>Spermatophyta</taxon>
        <taxon>Magnoliopsida</taxon>
        <taxon>eudicotyledons</taxon>
        <taxon>Gunneridae</taxon>
        <taxon>Pentapetalae</taxon>
        <taxon>rosids</taxon>
        <taxon>fabids</taxon>
        <taxon>Malpighiales</taxon>
        <taxon>Rhizophoraceae</taxon>
        <taxon>Rhizophora</taxon>
    </lineage>
</organism>
<dbReference type="AlphaFoldDB" id="A0A2P2L2U6"/>
<protein>
    <submittedName>
        <fullName evidence="1">Uncharacterized protein</fullName>
    </submittedName>
</protein>
<name>A0A2P2L2U6_RHIMU</name>
<proteinExistence type="predicted"/>
<reference evidence="1" key="1">
    <citation type="submission" date="2018-02" db="EMBL/GenBank/DDBJ databases">
        <title>Rhizophora mucronata_Transcriptome.</title>
        <authorList>
            <person name="Meera S.P."/>
            <person name="Sreeshan A."/>
            <person name="Augustine A."/>
        </authorList>
    </citation>
    <scope>NUCLEOTIDE SEQUENCE</scope>
    <source>
        <tissue evidence="1">Leaf</tissue>
    </source>
</reference>